<name>A0ABU9TRZ6_9GAMM</name>
<dbReference type="RefSeq" id="WP_339890107.1">
    <property type="nucleotide sequence ID" value="NZ_CAXBCE010000002.1"/>
</dbReference>
<accession>A0ABU9TRZ6</accession>
<dbReference type="EMBL" id="JBBMRA010000005">
    <property type="protein sequence ID" value="MEM5536161.1"/>
    <property type="molecule type" value="Genomic_DNA"/>
</dbReference>
<protein>
    <submittedName>
        <fullName evidence="1">Uncharacterized protein</fullName>
    </submittedName>
</protein>
<reference evidence="1 2" key="1">
    <citation type="submission" date="2024-03" db="EMBL/GenBank/DDBJ databases">
        <title>Community enrichment and isolation of bacterial strains for fucoidan degradation.</title>
        <authorList>
            <person name="Sichert A."/>
        </authorList>
    </citation>
    <scope>NUCLEOTIDE SEQUENCE [LARGE SCALE GENOMIC DNA]</scope>
    <source>
        <strain evidence="1 2">AS76</strain>
    </source>
</reference>
<comment type="caution">
    <text evidence="1">The sequence shown here is derived from an EMBL/GenBank/DDBJ whole genome shotgun (WGS) entry which is preliminary data.</text>
</comment>
<keyword evidence="2" id="KW-1185">Reference proteome</keyword>
<evidence type="ECO:0000313" key="2">
    <source>
        <dbReference type="Proteomes" id="UP001449225"/>
    </source>
</evidence>
<evidence type="ECO:0000313" key="1">
    <source>
        <dbReference type="EMBL" id="MEM5536161.1"/>
    </source>
</evidence>
<organism evidence="1 2">
    <name type="scientific">Neptuniibacter pectenicola</name>
    <dbReference type="NCBI Taxonomy" id="1806669"/>
    <lineage>
        <taxon>Bacteria</taxon>
        <taxon>Pseudomonadati</taxon>
        <taxon>Pseudomonadota</taxon>
        <taxon>Gammaproteobacteria</taxon>
        <taxon>Oceanospirillales</taxon>
        <taxon>Oceanospirillaceae</taxon>
        <taxon>Neptuniibacter</taxon>
    </lineage>
</organism>
<dbReference type="Proteomes" id="UP001449225">
    <property type="component" value="Unassembled WGS sequence"/>
</dbReference>
<sequence>MGDLSKGILMLLIAGVVGSQAFKALDSGDLSSPSVASSPKSADEKAIKSIMAGADPSDVLAATAAGKRPTHECDAGYIIGDLDDNPFSEISYASVNAEGITYIQVSRYNPSYLIQKQYQVVSATEIDEIPDSIKERLQQTIANPARCNSMDLYLSNIKHTQ</sequence>
<proteinExistence type="predicted"/>
<gene>
    <name evidence="1" type="ORF">WNY58_07120</name>
</gene>